<comment type="cofactor">
    <cofactor evidence="1 12">
        <name>heme</name>
        <dbReference type="ChEBI" id="CHEBI:30413"/>
    </cofactor>
</comment>
<dbReference type="Proteomes" id="UP000242715">
    <property type="component" value="Unassembled WGS sequence"/>
</dbReference>
<dbReference type="PANTHER" id="PTHR47943">
    <property type="entry name" value="CYTOCHROME P450 93A3-LIKE"/>
    <property type="match status" value="1"/>
</dbReference>
<dbReference type="GO" id="GO:0020037">
    <property type="term" value="F:heme binding"/>
    <property type="evidence" value="ECO:0007669"/>
    <property type="project" value="InterPro"/>
</dbReference>
<dbReference type="PROSITE" id="PS00086">
    <property type="entry name" value="CYTOCHROME_P450"/>
    <property type="match status" value="1"/>
</dbReference>
<feature type="binding site" description="axial binding residue" evidence="12">
    <location>
        <position position="658"/>
    </location>
    <ligand>
        <name>heme</name>
        <dbReference type="ChEBI" id="CHEBI:30413"/>
    </ligand>
    <ligandPart>
        <name>Fe</name>
        <dbReference type="ChEBI" id="CHEBI:18248"/>
    </ligandPart>
</feature>
<evidence type="ECO:0000256" key="13">
    <source>
        <dbReference type="SAM" id="MobiDB-lite"/>
    </source>
</evidence>
<evidence type="ECO:0000256" key="4">
    <source>
        <dbReference type="ARBA" id="ARBA00022617"/>
    </source>
</evidence>
<dbReference type="CDD" id="cd09272">
    <property type="entry name" value="RNase_HI_RT_Ty1"/>
    <property type="match status" value="1"/>
</dbReference>
<evidence type="ECO:0000313" key="15">
    <source>
        <dbReference type="Proteomes" id="UP000242715"/>
    </source>
</evidence>
<dbReference type="CDD" id="cd20655">
    <property type="entry name" value="CYP93"/>
    <property type="match status" value="1"/>
</dbReference>
<name>A0A2Z6M0F1_TRISU</name>
<evidence type="ECO:0008006" key="16">
    <source>
        <dbReference type="Google" id="ProtNLM"/>
    </source>
</evidence>
<keyword evidence="6 12" id="KW-0479">Metal-binding</keyword>
<keyword evidence="4 12" id="KW-0349">Heme</keyword>
<evidence type="ECO:0000256" key="9">
    <source>
        <dbReference type="ARBA" id="ARBA00023004"/>
    </source>
</evidence>
<evidence type="ECO:0000256" key="11">
    <source>
        <dbReference type="ARBA" id="ARBA00023136"/>
    </source>
</evidence>
<dbReference type="PANTHER" id="PTHR47943:SF8">
    <property type="entry name" value="CYTOCHROME P450"/>
    <property type="match status" value="1"/>
</dbReference>
<gene>
    <name evidence="14" type="ORF">TSUD_331610</name>
</gene>
<reference evidence="15" key="1">
    <citation type="journal article" date="2017" name="Front. Plant Sci.">
        <title>Climate Clever Clovers: New Paradigm to Reduce the Environmental Footprint of Ruminants by Breeding Low Methanogenic Forages Utilizing Haplotype Variation.</title>
        <authorList>
            <person name="Kaur P."/>
            <person name="Appels R."/>
            <person name="Bayer P.E."/>
            <person name="Keeble-Gagnere G."/>
            <person name="Wang J."/>
            <person name="Hirakawa H."/>
            <person name="Shirasawa K."/>
            <person name="Vercoe P."/>
            <person name="Stefanova K."/>
            <person name="Durmic Z."/>
            <person name="Nichols P."/>
            <person name="Revell C."/>
            <person name="Isobe S.N."/>
            <person name="Edwards D."/>
            <person name="Erskine W."/>
        </authorList>
    </citation>
    <scope>NUCLEOTIDE SEQUENCE [LARGE SCALE GENOMIC DNA]</scope>
    <source>
        <strain evidence="15">cv. Daliak</strain>
    </source>
</reference>
<dbReference type="EMBL" id="DF973269">
    <property type="protein sequence ID" value="GAU23463.1"/>
    <property type="molecule type" value="Genomic_DNA"/>
</dbReference>
<evidence type="ECO:0000256" key="6">
    <source>
        <dbReference type="ARBA" id="ARBA00022723"/>
    </source>
</evidence>
<protein>
    <recommendedName>
        <fullName evidence="16">Reverse transcriptase Ty1/copia-type domain-containing protein</fullName>
    </recommendedName>
</protein>
<keyword evidence="15" id="KW-1185">Reference proteome</keyword>
<dbReference type="InterPro" id="IPR001128">
    <property type="entry name" value="Cyt_P450"/>
</dbReference>
<keyword evidence="11" id="KW-0472">Membrane</keyword>
<dbReference type="GO" id="GO:0016705">
    <property type="term" value="F:oxidoreductase activity, acting on paired donors, with incorporation or reduction of molecular oxygen"/>
    <property type="evidence" value="ECO:0007669"/>
    <property type="project" value="InterPro"/>
</dbReference>
<sequence>MKDMGATKQILGIRIMRDRKEKKLWMSQEHYIKRVLQRFQMENSKAVSTPHATHFKLSSKQSPSSEDETLDMKRVPYASAVGSLMYAMVCTRPDITHAVGTVSRFLSNPGREHWNAVKWVLRYLRGTTCMRLCFGGDKPTLEGYSDSDMAGDIDSRKSTSGYMIKFAGGAVAWQSRLQKCVALSTTEAEFIAITEACKELLWLKKFLQELGFVQYKYVLFVDSQSAIHLGKNPTFHNRSKHIDVRYHWIRDVLDAKLLELAKVHTDDNGSDMMTKALPRGKFEACCDIAASTPESAKEFLKTHETYFSNRPHSSAVDYLTYGSQDFSFAPYGPYWKFIKKICMSELLGGGTLSQLFPVRKEETIKFVRFLLKKGKENETVDVAKELLRLSNNVISRMIMSQSCSENDGEADEVRKLVQDTAHLTGKFNVSDFIWIFKNWDVQGFSKSLKEIRDRFDSMMERIIKEHQEVRRRRKEVGGGDGQVKDLLDILLDILEDESSEIKLKMENIKAFILDIFIAGTDTSALTIEWALAELINNPHVMAKARQEINDVVGNNRIVEEQDIVNLPYLQAIVKETLRIHPTGPLIVRESSEKCIIQGYEIPAKTQLFINIWSIGRDPNYWDNPLEFKPERFTSEFGNLDVRGQHFHLIPFGSGRRGCPGTSLALHVVQTNLAAMIQCFEWKVSGGKESVDMEEKPGLTLSRAHPLICVPVPRLNPFPFM</sequence>
<dbReference type="OrthoDB" id="1103324at2759"/>
<keyword evidence="7" id="KW-1133">Transmembrane helix</keyword>
<dbReference type="GO" id="GO:0005506">
    <property type="term" value="F:iron ion binding"/>
    <property type="evidence" value="ECO:0007669"/>
    <property type="project" value="InterPro"/>
</dbReference>
<evidence type="ECO:0000256" key="3">
    <source>
        <dbReference type="ARBA" id="ARBA00010617"/>
    </source>
</evidence>
<dbReference type="FunFam" id="1.10.630.10:FF:000019">
    <property type="entry name" value="Cytochrome P450 family protein"/>
    <property type="match status" value="1"/>
</dbReference>
<keyword evidence="10" id="KW-0503">Monooxygenase</keyword>
<dbReference type="InterPro" id="IPR017972">
    <property type="entry name" value="Cyt_P450_CS"/>
</dbReference>
<accession>A0A2Z6M0F1</accession>
<feature type="region of interest" description="Disordered" evidence="13">
    <location>
        <begin position="50"/>
        <end position="70"/>
    </location>
</feature>
<feature type="compositionally biased region" description="Polar residues" evidence="13">
    <location>
        <begin position="50"/>
        <end position="64"/>
    </location>
</feature>
<dbReference type="GO" id="GO:0004497">
    <property type="term" value="F:monooxygenase activity"/>
    <property type="evidence" value="ECO:0007669"/>
    <property type="project" value="UniProtKB-KW"/>
</dbReference>
<dbReference type="GO" id="GO:0016020">
    <property type="term" value="C:membrane"/>
    <property type="evidence" value="ECO:0007669"/>
    <property type="project" value="UniProtKB-SubCell"/>
</dbReference>
<dbReference type="InterPro" id="IPR036396">
    <property type="entry name" value="Cyt_P450_sf"/>
</dbReference>
<evidence type="ECO:0000256" key="12">
    <source>
        <dbReference type="PIRSR" id="PIRSR602401-1"/>
    </source>
</evidence>
<comment type="similarity">
    <text evidence="3">Belongs to the cytochrome P450 family.</text>
</comment>
<proteinExistence type="inferred from homology"/>
<evidence type="ECO:0000256" key="7">
    <source>
        <dbReference type="ARBA" id="ARBA00022989"/>
    </source>
</evidence>
<dbReference type="PRINTS" id="PR00385">
    <property type="entry name" value="P450"/>
</dbReference>
<dbReference type="InterPro" id="IPR002401">
    <property type="entry name" value="Cyt_P450_E_grp-I"/>
</dbReference>
<keyword evidence="5" id="KW-0812">Transmembrane</keyword>
<dbReference type="PRINTS" id="PR00463">
    <property type="entry name" value="EP450I"/>
</dbReference>
<organism evidence="14 15">
    <name type="scientific">Trifolium subterraneum</name>
    <name type="common">Subterranean clover</name>
    <dbReference type="NCBI Taxonomy" id="3900"/>
    <lineage>
        <taxon>Eukaryota</taxon>
        <taxon>Viridiplantae</taxon>
        <taxon>Streptophyta</taxon>
        <taxon>Embryophyta</taxon>
        <taxon>Tracheophyta</taxon>
        <taxon>Spermatophyta</taxon>
        <taxon>Magnoliopsida</taxon>
        <taxon>eudicotyledons</taxon>
        <taxon>Gunneridae</taxon>
        <taxon>Pentapetalae</taxon>
        <taxon>rosids</taxon>
        <taxon>fabids</taxon>
        <taxon>Fabales</taxon>
        <taxon>Fabaceae</taxon>
        <taxon>Papilionoideae</taxon>
        <taxon>50 kb inversion clade</taxon>
        <taxon>NPAAA clade</taxon>
        <taxon>Hologalegina</taxon>
        <taxon>IRL clade</taxon>
        <taxon>Trifolieae</taxon>
        <taxon>Trifolium</taxon>
    </lineage>
</organism>
<keyword evidence="8" id="KW-0560">Oxidoreductase</keyword>
<comment type="subcellular location">
    <subcellularLocation>
        <location evidence="2">Membrane</location>
        <topology evidence="2">Single-pass membrane protein</topology>
    </subcellularLocation>
</comment>
<evidence type="ECO:0000256" key="2">
    <source>
        <dbReference type="ARBA" id="ARBA00004167"/>
    </source>
</evidence>
<evidence type="ECO:0000256" key="8">
    <source>
        <dbReference type="ARBA" id="ARBA00023002"/>
    </source>
</evidence>
<evidence type="ECO:0000256" key="10">
    <source>
        <dbReference type="ARBA" id="ARBA00023033"/>
    </source>
</evidence>
<dbReference type="AlphaFoldDB" id="A0A2Z6M0F1"/>
<evidence type="ECO:0000256" key="5">
    <source>
        <dbReference type="ARBA" id="ARBA00022692"/>
    </source>
</evidence>
<keyword evidence="9 12" id="KW-0408">Iron</keyword>
<evidence type="ECO:0000256" key="1">
    <source>
        <dbReference type="ARBA" id="ARBA00001971"/>
    </source>
</evidence>
<dbReference type="Pfam" id="PF00067">
    <property type="entry name" value="p450"/>
    <property type="match status" value="1"/>
</dbReference>
<evidence type="ECO:0000313" key="14">
    <source>
        <dbReference type="EMBL" id="GAU23463.1"/>
    </source>
</evidence>
<dbReference type="Gene3D" id="1.10.630.10">
    <property type="entry name" value="Cytochrome P450"/>
    <property type="match status" value="1"/>
</dbReference>
<dbReference type="SUPFAM" id="SSF48264">
    <property type="entry name" value="Cytochrome P450"/>
    <property type="match status" value="1"/>
</dbReference>